<accession>A0A951MDV4</accession>
<dbReference type="EMBL" id="RPHB01000006">
    <property type="protein sequence ID" value="MBW3468792.1"/>
    <property type="molecule type" value="Genomic_DNA"/>
</dbReference>
<evidence type="ECO:0000259" key="1">
    <source>
        <dbReference type="Pfam" id="PF01833"/>
    </source>
</evidence>
<feature type="domain" description="IPT/TIG" evidence="1">
    <location>
        <begin position="127"/>
        <end position="202"/>
    </location>
</feature>
<dbReference type="CDD" id="cd00102">
    <property type="entry name" value="IPT"/>
    <property type="match status" value="1"/>
</dbReference>
<evidence type="ECO:0000313" key="2">
    <source>
        <dbReference type="EMBL" id="MBW3468792.1"/>
    </source>
</evidence>
<comment type="caution">
    <text evidence="2">The sequence shown here is derived from an EMBL/GenBank/DDBJ whole genome shotgun (WGS) entry which is preliminary data.</text>
</comment>
<sequence length="484" mass="54115">MINVVSRTLIWLFLAILIFSCEDPIDLNPSIVTEDALLVSGERMRLSGRVITTQAINASDHGFYISDNEGFSQPIIISLGARENPGRFIGETSGLSIERPYFVKAFAELPDGILFGNVLNIETLSPNVFNFSPTDGAAGTIVTITGVNLTQDVRVFFGDNEAEVLDIDFESVLRVRVPPIGNESSVTVKVIIQERELQVQGNYEYSTGVYTKLFEFPGNVRYIEGVSLQEGNTFYSGMGTDQSSALNNTFWKYNVGESEWIQIDPPSRVLRRAFSSNTYFGGGSASFFPFLPVRDFVKLENGNFEILPDLPFNFINGKGFELSGKLYLAGGDEGNEVYEYDPSSGDWSIVGTVPYRILNNNFSFSYQNRQYFVNPETRDLIMFSPEDYSWTIVGRYPGELGNNGNGFAVNMGNKVFLGLGNRSSQMWELDMNTLNWLRKNDFTGPNLARIAGAYVVDEVIYFLRSPESQVGGSVEFWRFDPFAF</sequence>
<gene>
    <name evidence="2" type="ORF">EGN73_13360</name>
</gene>
<reference evidence="2 3" key="1">
    <citation type="journal article" date="2020" name="Syst. Appl. Microbiol.">
        <title>Arthrospiribacter ruber gen. nov., sp. nov., a novel bacterium isolated from Arthrospira cultures.</title>
        <authorList>
            <person name="Waleron M."/>
            <person name="Misztak A."/>
            <person name="Waleron M.M."/>
            <person name="Furmaniak M."/>
            <person name="Mrozik A."/>
            <person name="Waleron K."/>
        </authorList>
    </citation>
    <scope>NUCLEOTIDE SEQUENCE [LARGE SCALE GENOMIC DNA]</scope>
    <source>
        <strain evidence="2 3">DPMB0001</strain>
    </source>
</reference>
<dbReference type="PROSITE" id="PS51257">
    <property type="entry name" value="PROKAR_LIPOPROTEIN"/>
    <property type="match status" value="1"/>
</dbReference>
<protein>
    <submittedName>
        <fullName evidence="2">IPT/TIG domain protein</fullName>
    </submittedName>
</protein>
<evidence type="ECO:0000313" key="3">
    <source>
        <dbReference type="Proteomes" id="UP000727490"/>
    </source>
</evidence>
<dbReference type="AlphaFoldDB" id="A0A951MDV4"/>
<dbReference type="Pfam" id="PF01833">
    <property type="entry name" value="TIG"/>
    <property type="match status" value="1"/>
</dbReference>
<name>A0A951MDV4_9BACT</name>
<dbReference type="Proteomes" id="UP000727490">
    <property type="component" value="Unassembled WGS sequence"/>
</dbReference>
<keyword evidence="3" id="KW-1185">Reference proteome</keyword>
<organism evidence="2 3">
    <name type="scientific">Arthrospiribacter ruber</name>
    <dbReference type="NCBI Taxonomy" id="2487934"/>
    <lineage>
        <taxon>Bacteria</taxon>
        <taxon>Pseudomonadati</taxon>
        <taxon>Bacteroidota</taxon>
        <taxon>Cytophagia</taxon>
        <taxon>Cytophagales</taxon>
        <taxon>Cyclobacteriaceae</taxon>
        <taxon>Arthrospiribacter</taxon>
    </lineage>
</organism>
<dbReference type="InterPro" id="IPR002909">
    <property type="entry name" value="IPT_dom"/>
</dbReference>
<proteinExistence type="predicted"/>
<dbReference type="RefSeq" id="WP_219290673.1">
    <property type="nucleotide sequence ID" value="NZ_RPHB01000006.1"/>
</dbReference>